<keyword evidence="2" id="KW-0012">Acyltransferase</keyword>
<dbReference type="Proteomes" id="UP000221860">
    <property type="component" value="Unassembled WGS sequence"/>
</dbReference>
<feature type="domain" description="N-acetyltransferase" evidence="3">
    <location>
        <begin position="8"/>
        <end position="170"/>
    </location>
</feature>
<dbReference type="OrthoDB" id="7992078at2"/>
<dbReference type="Gene3D" id="3.40.630.30">
    <property type="match status" value="1"/>
</dbReference>
<dbReference type="PANTHER" id="PTHR43877:SF2">
    <property type="entry name" value="AMINOALKYLPHOSPHONATE N-ACETYLTRANSFERASE-RELATED"/>
    <property type="match status" value="1"/>
</dbReference>
<evidence type="ECO:0000313" key="5">
    <source>
        <dbReference type="Proteomes" id="UP000221860"/>
    </source>
</evidence>
<dbReference type="GO" id="GO:0016747">
    <property type="term" value="F:acyltransferase activity, transferring groups other than amino-acyl groups"/>
    <property type="evidence" value="ECO:0007669"/>
    <property type="project" value="InterPro"/>
</dbReference>
<dbReference type="InterPro" id="IPR050832">
    <property type="entry name" value="Bact_Acetyltransf"/>
</dbReference>
<proteinExistence type="predicted"/>
<protein>
    <recommendedName>
        <fullName evidence="3">N-acetyltransferase domain-containing protein</fullName>
    </recommendedName>
</protein>
<keyword evidence="5" id="KW-1185">Reference proteome</keyword>
<dbReference type="InterPro" id="IPR000182">
    <property type="entry name" value="GNAT_dom"/>
</dbReference>
<dbReference type="Pfam" id="PF00583">
    <property type="entry name" value="Acetyltransf_1"/>
    <property type="match status" value="1"/>
</dbReference>
<dbReference type="CDD" id="cd04301">
    <property type="entry name" value="NAT_SF"/>
    <property type="match status" value="1"/>
</dbReference>
<dbReference type="SUPFAM" id="SSF55729">
    <property type="entry name" value="Acyl-CoA N-acyltransferases (Nat)"/>
    <property type="match status" value="1"/>
</dbReference>
<reference evidence="4 5" key="1">
    <citation type="submission" date="2017-08" db="EMBL/GenBank/DDBJ databases">
        <title>Draft Genome Sequence of Loktanella cinnabarina Strain XM1, Isolated from Coastal Surface Water.</title>
        <authorList>
            <person name="Ma R."/>
            <person name="Wang J."/>
            <person name="Wang Q."/>
            <person name="Ma Z."/>
            <person name="Li J."/>
            <person name="Chen L."/>
        </authorList>
    </citation>
    <scope>NUCLEOTIDE SEQUENCE [LARGE SCALE GENOMIC DNA]</scope>
    <source>
        <strain evidence="4 5">XM1</strain>
    </source>
</reference>
<dbReference type="EMBL" id="NQWH01000011">
    <property type="protein sequence ID" value="PHP27844.1"/>
    <property type="molecule type" value="Genomic_DNA"/>
</dbReference>
<accession>A0A2G1MGN4</accession>
<dbReference type="InterPro" id="IPR016181">
    <property type="entry name" value="Acyl_CoA_acyltransferase"/>
</dbReference>
<evidence type="ECO:0000259" key="3">
    <source>
        <dbReference type="PROSITE" id="PS51186"/>
    </source>
</evidence>
<evidence type="ECO:0000256" key="1">
    <source>
        <dbReference type="ARBA" id="ARBA00022679"/>
    </source>
</evidence>
<dbReference type="PROSITE" id="PS51186">
    <property type="entry name" value="GNAT"/>
    <property type="match status" value="1"/>
</dbReference>
<evidence type="ECO:0000256" key="2">
    <source>
        <dbReference type="ARBA" id="ARBA00023315"/>
    </source>
</evidence>
<keyword evidence="1" id="KW-0808">Transferase</keyword>
<comment type="caution">
    <text evidence="4">The sequence shown here is derived from an EMBL/GenBank/DDBJ whole genome shotgun (WGS) entry which is preliminary data.</text>
</comment>
<dbReference type="PANTHER" id="PTHR43877">
    <property type="entry name" value="AMINOALKYLPHOSPHONATE N-ACETYLTRANSFERASE-RELATED-RELATED"/>
    <property type="match status" value="1"/>
</dbReference>
<sequence length="171" mass="18871">MEDQGLADRFTALNIAAHLDRVAAFYTEAPDYWVLAEGSHPDPYKKAEEFFTAGAPGCEVDRSRFLGLFVGSRLSGLAELHYGFPTDSDAYLGLMIIGPWAQGAGRGAAFLSRIEELARSDRAKKLYVGVLEANPRGRAFWEREGFSATGITKEDNTHGLDHVLHRLMKPL</sequence>
<dbReference type="AlphaFoldDB" id="A0A2G1MGN4"/>
<organism evidence="4 5">
    <name type="scientific">Limimaricola cinnabarinus</name>
    <dbReference type="NCBI Taxonomy" id="1125964"/>
    <lineage>
        <taxon>Bacteria</taxon>
        <taxon>Pseudomonadati</taxon>
        <taxon>Pseudomonadota</taxon>
        <taxon>Alphaproteobacteria</taxon>
        <taxon>Rhodobacterales</taxon>
        <taxon>Paracoccaceae</taxon>
        <taxon>Limimaricola</taxon>
    </lineage>
</organism>
<name>A0A2G1MGN4_9RHOB</name>
<gene>
    <name evidence="4" type="ORF">CJ301_09245</name>
</gene>
<evidence type="ECO:0000313" key="4">
    <source>
        <dbReference type="EMBL" id="PHP27844.1"/>
    </source>
</evidence>